<dbReference type="EC" id="2.3.2.27" evidence="3"/>
<feature type="domain" description="RING-type" evidence="12">
    <location>
        <begin position="10"/>
        <end position="48"/>
    </location>
</feature>
<dbReference type="GO" id="GO:0006302">
    <property type="term" value="P:double-strand break repair"/>
    <property type="evidence" value="ECO:0007669"/>
    <property type="project" value="TreeGrafter"/>
</dbReference>
<sequence>MDSVKEELSCPVCHDIFKAPVILSCSHSFCKECLQQSWRTKKTHKCPVSIQWWIYSCALNHCLVAYTICVPKGIVFL</sequence>
<dbReference type="InterPro" id="IPR027370">
    <property type="entry name" value="Znf-RING_euk"/>
</dbReference>
<comment type="subcellular location">
    <subcellularLocation>
        <location evidence="2">Nucleus</location>
    </subcellularLocation>
</comment>
<keyword evidence="10" id="KW-0539">Nucleus</keyword>
<reference evidence="13" key="1">
    <citation type="submission" date="2025-08" db="UniProtKB">
        <authorList>
            <consortium name="Ensembl"/>
        </authorList>
    </citation>
    <scope>IDENTIFICATION</scope>
</reference>
<dbReference type="PROSITE" id="PS50089">
    <property type="entry name" value="ZF_RING_2"/>
    <property type="match status" value="1"/>
</dbReference>
<dbReference type="GO" id="GO:0008270">
    <property type="term" value="F:zinc ion binding"/>
    <property type="evidence" value="ECO:0007669"/>
    <property type="project" value="UniProtKB-KW"/>
</dbReference>
<organism evidence="13 14">
    <name type="scientific">Sinocyclocheilus rhinocerous</name>
    <dbReference type="NCBI Taxonomy" id="307959"/>
    <lineage>
        <taxon>Eukaryota</taxon>
        <taxon>Metazoa</taxon>
        <taxon>Chordata</taxon>
        <taxon>Craniata</taxon>
        <taxon>Vertebrata</taxon>
        <taxon>Euteleostomi</taxon>
        <taxon>Actinopterygii</taxon>
        <taxon>Neopterygii</taxon>
        <taxon>Teleostei</taxon>
        <taxon>Ostariophysi</taxon>
        <taxon>Cypriniformes</taxon>
        <taxon>Cyprinidae</taxon>
        <taxon>Cyprininae</taxon>
        <taxon>Sinocyclocheilus</taxon>
    </lineage>
</organism>
<dbReference type="AlphaFoldDB" id="A0A673MXM8"/>
<accession>A0A673MXM8</accession>
<dbReference type="SMART" id="SM00184">
    <property type="entry name" value="RING"/>
    <property type="match status" value="1"/>
</dbReference>
<evidence type="ECO:0000259" key="12">
    <source>
        <dbReference type="PROSITE" id="PS50089"/>
    </source>
</evidence>
<dbReference type="Pfam" id="PF13445">
    <property type="entry name" value="zf-RING_UBOX"/>
    <property type="match status" value="1"/>
</dbReference>
<dbReference type="GO" id="GO:0035861">
    <property type="term" value="C:site of double-strand break"/>
    <property type="evidence" value="ECO:0007669"/>
    <property type="project" value="TreeGrafter"/>
</dbReference>
<keyword evidence="7 11" id="KW-0863">Zinc-finger</keyword>
<dbReference type="InterPro" id="IPR013083">
    <property type="entry name" value="Znf_RING/FYVE/PHD"/>
</dbReference>
<comment type="catalytic activity">
    <reaction evidence="1">
        <text>S-ubiquitinyl-[E2 ubiquitin-conjugating enzyme]-L-cysteine + [acceptor protein]-L-lysine = [E2 ubiquitin-conjugating enzyme]-L-cysteine + N(6)-ubiquitinyl-[acceptor protein]-L-lysine.</text>
        <dbReference type="EC" id="2.3.2.27"/>
    </reaction>
</comment>
<keyword evidence="8" id="KW-0833">Ubl conjugation pathway</keyword>
<dbReference type="Ensembl" id="ENSSRHT00000098122.1">
    <property type="protein sequence ID" value="ENSSRHP00000095529.1"/>
    <property type="gene ID" value="ENSSRHG00000046985.1"/>
</dbReference>
<dbReference type="PROSITE" id="PS00518">
    <property type="entry name" value="ZF_RING_1"/>
    <property type="match status" value="1"/>
</dbReference>
<keyword evidence="14" id="KW-1185">Reference proteome</keyword>
<dbReference type="InterPro" id="IPR017907">
    <property type="entry name" value="Znf_RING_CS"/>
</dbReference>
<name>A0A673MXM8_9TELE</name>
<dbReference type="InterPro" id="IPR051657">
    <property type="entry name" value="RNF168/RNF169_E3_ubiq-ligase"/>
</dbReference>
<evidence type="ECO:0000256" key="11">
    <source>
        <dbReference type="PROSITE-ProRule" id="PRU00175"/>
    </source>
</evidence>
<dbReference type="SUPFAM" id="SSF57850">
    <property type="entry name" value="RING/U-box"/>
    <property type="match status" value="1"/>
</dbReference>
<dbReference type="GO" id="GO:0005634">
    <property type="term" value="C:nucleus"/>
    <property type="evidence" value="ECO:0007669"/>
    <property type="project" value="UniProtKB-SubCell"/>
</dbReference>
<evidence type="ECO:0000256" key="5">
    <source>
        <dbReference type="ARBA" id="ARBA00022723"/>
    </source>
</evidence>
<evidence type="ECO:0000313" key="13">
    <source>
        <dbReference type="Ensembl" id="ENSSRHP00000095529.1"/>
    </source>
</evidence>
<keyword evidence="5" id="KW-0479">Metal-binding</keyword>
<dbReference type="PANTHER" id="PTHR23328">
    <property type="entry name" value="RING-TYPE DOMAIN-CONTAINING PROTEIN"/>
    <property type="match status" value="1"/>
</dbReference>
<dbReference type="PANTHER" id="PTHR23328:SF0">
    <property type="entry name" value="RING-TYPE DOMAIN-CONTAINING PROTEIN"/>
    <property type="match status" value="1"/>
</dbReference>
<evidence type="ECO:0000256" key="9">
    <source>
        <dbReference type="ARBA" id="ARBA00022833"/>
    </source>
</evidence>
<keyword evidence="9" id="KW-0862">Zinc</keyword>
<reference evidence="13" key="2">
    <citation type="submission" date="2025-09" db="UniProtKB">
        <authorList>
            <consortium name="Ensembl"/>
        </authorList>
    </citation>
    <scope>IDENTIFICATION</scope>
</reference>
<dbReference type="Proteomes" id="UP000472270">
    <property type="component" value="Unassembled WGS sequence"/>
</dbReference>
<proteinExistence type="predicted"/>
<evidence type="ECO:0000256" key="7">
    <source>
        <dbReference type="ARBA" id="ARBA00022771"/>
    </source>
</evidence>
<evidence type="ECO:0000256" key="6">
    <source>
        <dbReference type="ARBA" id="ARBA00022763"/>
    </source>
</evidence>
<evidence type="ECO:0000256" key="4">
    <source>
        <dbReference type="ARBA" id="ARBA00022679"/>
    </source>
</evidence>
<evidence type="ECO:0000256" key="1">
    <source>
        <dbReference type="ARBA" id="ARBA00000900"/>
    </source>
</evidence>
<dbReference type="Gene3D" id="3.30.40.10">
    <property type="entry name" value="Zinc/RING finger domain, C3HC4 (zinc finger)"/>
    <property type="match status" value="1"/>
</dbReference>
<keyword evidence="4" id="KW-0808">Transferase</keyword>
<dbReference type="GO" id="GO:0031491">
    <property type="term" value="F:nucleosome binding"/>
    <property type="evidence" value="ECO:0007669"/>
    <property type="project" value="TreeGrafter"/>
</dbReference>
<dbReference type="GO" id="GO:0061630">
    <property type="term" value="F:ubiquitin protein ligase activity"/>
    <property type="evidence" value="ECO:0007669"/>
    <property type="project" value="UniProtKB-EC"/>
</dbReference>
<evidence type="ECO:0000256" key="2">
    <source>
        <dbReference type="ARBA" id="ARBA00004123"/>
    </source>
</evidence>
<evidence type="ECO:0000256" key="10">
    <source>
        <dbReference type="ARBA" id="ARBA00023242"/>
    </source>
</evidence>
<evidence type="ECO:0000256" key="3">
    <source>
        <dbReference type="ARBA" id="ARBA00012483"/>
    </source>
</evidence>
<dbReference type="InterPro" id="IPR001841">
    <property type="entry name" value="Znf_RING"/>
</dbReference>
<keyword evidence="6" id="KW-0227">DNA damage</keyword>
<evidence type="ECO:0000313" key="14">
    <source>
        <dbReference type="Proteomes" id="UP000472270"/>
    </source>
</evidence>
<evidence type="ECO:0000256" key="8">
    <source>
        <dbReference type="ARBA" id="ARBA00022786"/>
    </source>
</evidence>
<protein>
    <recommendedName>
        <fullName evidence="3">RING-type E3 ubiquitin transferase</fullName>
        <ecNumber evidence="3">2.3.2.27</ecNumber>
    </recommendedName>
</protein>